<evidence type="ECO:0000259" key="3">
    <source>
        <dbReference type="Pfam" id="PF05368"/>
    </source>
</evidence>
<protein>
    <submittedName>
        <fullName evidence="4">NmrA/HSCARG family protein</fullName>
    </submittedName>
</protein>
<proteinExistence type="inferred from homology"/>
<dbReference type="Pfam" id="PF05368">
    <property type="entry name" value="NmrA"/>
    <property type="match status" value="1"/>
</dbReference>
<reference evidence="4 5" key="1">
    <citation type="submission" date="2024-06" db="EMBL/GenBank/DDBJ databases">
        <title>The Natural Products Discovery Center: Release of the First 8490 Sequenced Strains for Exploring Actinobacteria Biosynthetic Diversity.</title>
        <authorList>
            <person name="Kalkreuter E."/>
            <person name="Kautsar S.A."/>
            <person name="Yang D."/>
            <person name="Bader C.D."/>
            <person name="Teijaro C.N."/>
            <person name="Fluegel L."/>
            <person name="Davis C.M."/>
            <person name="Simpson J.R."/>
            <person name="Lauterbach L."/>
            <person name="Steele A.D."/>
            <person name="Gui C."/>
            <person name="Meng S."/>
            <person name="Li G."/>
            <person name="Viehrig K."/>
            <person name="Ye F."/>
            <person name="Su P."/>
            <person name="Kiefer A.F."/>
            <person name="Nichols A."/>
            <person name="Cepeda A.J."/>
            <person name="Yan W."/>
            <person name="Fan B."/>
            <person name="Jiang Y."/>
            <person name="Adhikari A."/>
            <person name="Zheng C.-J."/>
            <person name="Schuster L."/>
            <person name="Cowan T.M."/>
            <person name="Smanski M.J."/>
            <person name="Chevrette M.G."/>
            <person name="De Carvalho L.P.S."/>
            <person name="Shen B."/>
        </authorList>
    </citation>
    <scope>NUCLEOTIDE SEQUENCE [LARGE SCALE GENOMIC DNA]</scope>
    <source>
        <strain evidence="4 5">NPDC050403</strain>
    </source>
</reference>
<dbReference type="InterPro" id="IPR036291">
    <property type="entry name" value="NAD(P)-bd_dom_sf"/>
</dbReference>
<dbReference type="Gene3D" id="3.90.25.10">
    <property type="entry name" value="UDP-galactose 4-epimerase, domain 1"/>
    <property type="match status" value="1"/>
</dbReference>
<dbReference type="Gene3D" id="3.40.50.720">
    <property type="entry name" value="NAD(P)-binding Rossmann-like Domain"/>
    <property type="match status" value="1"/>
</dbReference>
<dbReference type="PANTHER" id="PTHR42748:SF7">
    <property type="entry name" value="NMRA LIKE REDOX SENSOR 1-RELATED"/>
    <property type="match status" value="1"/>
</dbReference>
<gene>
    <name evidence="4" type="ORF">AB0I48_29320</name>
</gene>
<dbReference type="PANTHER" id="PTHR42748">
    <property type="entry name" value="NITROGEN METABOLITE REPRESSION PROTEIN NMRA FAMILY MEMBER"/>
    <property type="match status" value="1"/>
</dbReference>
<evidence type="ECO:0000256" key="1">
    <source>
        <dbReference type="ARBA" id="ARBA00006328"/>
    </source>
</evidence>
<dbReference type="RefSeq" id="WP_357788252.1">
    <property type="nucleotide sequence ID" value="NZ_JBFAKC010000016.1"/>
</dbReference>
<dbReference type="SUPFAM" id="SSF51735">
    <property type="entry name" value="NAD(P)-binding Rossmann-fold domains"/>
    <property type="match status" value="1"/>
</dbReference>
<accession>A0ABV3G1V6</accession>
<dbReference type="Proteomes" id="UP001551695">
    <property type="component" value="Unassembled WGS sequence"/>
</dbReference>
<dbReference type="InterPro" id="IPR008030">
    <property type="entry name" value="NmrA-like"/>
</dbReference>
<keyword evidence="2" id="KW-0521">NADP</keyword>
<sequence>MTNDNGPILVIGATGQQGRATTYRLLESGRRVKAFVRDPQAPAALALRDAGADVVVGDLDDSASVRAAMDGSYGVFLMLTMMTGPHITAEGIANEERRGRAVADIAAESGIEHLVYSSLRGAGENSGVEYYAAKENIEAHIEKLGLPATILRPVFFMDNFGAYNRPVVDGNGELIVNLAVREDIPMSLISVHDIGAFAAIAFARPDDYRGRIVPLAGDRLTPPQIAETFGRAADLPARSLRIPVEQVAAFDAQVGKMFAYFNERPDEAIDTAALRAHHPGLMDLATWLRATDWKP</sequence>
<dbReference type="EMBL" id="JBFAKC010000016">
    <property type="protein sequence ID" value="MEV0711666.1"/>
    <property type="molecule type" value="Genomic_DNA"/>
</dbReference>
<feature type="domain" description="NmrA-like" evidence="3">
    <location>
        <begin position="7"/>
        <end position="264"/>
    </location>
</feature>
<keyword evidence="5" id="KW-1185">Reference proteome</keyword>
<evidence type="ECO:0000313" key="5">
    <source>
        <dbReference type="Proteomes" id="UP001551695"/>
    </source>
</evidence>
<evidence type="ECO:0000256" key="2">
    <source>
        <dbReference type="ARBA" id="ARBA00022857"/>
    </source>
</evidence>
<comment type="caution">
    <text evidence="4">The sequence shown here is derived from an EMBL/GenBank/DDBJ whole genome shotgun (WGS) entry which is preliminary data.</text>
</comment>
<name>A0ABV3G1V6_9NOCA</name>
<dbReference type="InterPro" id="IPR051164">
    <property type="entry name" value="NmrA-like_oxidored"/>
</dbReference>
<comment type="similarity">
    <text evidence="1">Belongs to the NmrA-type oxidoreductase family.</text>
</comment>
<organism evidence="4 5">
    <name type="scientific">Nocardia aurea</name>
    <dbReference type="NCBI Taxonomy" id="2144174"/>
    <lineage>
        <taxon>Bacteria</taxon>
        <taxon>Bacillati</taxon>
        <taxon>Actinomycetota</taxon>
        <taxon>Actinomycetes</taxon>
        <taxon>Mycobacteriales</taxon>
        <taxon>Nocardiaceae</taxon>
        <taxon>Nocardia</taxon>
    </lineage>
</organism>
<dbReference type="CDD" id="cd05251">
    <property type="entry name" value="NmrA_like_SDR_a"/>
    <property type="match status" value="1"/>
</dbReference>
<evidence type="ECO:0000313" key="4">
    <source>
        <dbReference type="EMBL" id="MEV0711666.1"/>
    </source>
</evidence>